<evidence type="ECO:0000256" key="1">
    <source>
        <dbReference type="SAM" id="MobiDB-lite"/>
    </source>
</evidence>
<reference evidence="2" key="1">
    <citation type="submission" date="2020-06" db="EMBL/GenBank/DDBJ databases">
        <authorList>
            <person name="Li T."/>
            <person name="Hu X."/>
            <person name="Zhang T."/>
            <person name="Song X."/>
            <person name="Zhang H."/>
            <person name="Dai N."/>
            <person name="Sheng W."/>
            <person name="Hou X."/>
            <person name="Wei L."/>
        </authorList>
    </citation>
    <scope>NUCLEOTIDE SEQUENCE</scope>
    <source>
        <strain evidence="2">G02</strain>
        <tissue evidence="2">Leaf</tissue>
    </source>
</reference>
<protein>
    <submittedName>
        <fullName evidence="2">Uncharacterized protein</fullName>
    </submittedName>
</protein>
<name>A0AAW2JD05_SESRA</name>
<feature type="region of interest" description="Disordered" evidence="1">
    <location>
        <begin position="114"/>
        <end position="150"/>
    </location>
</feature>
<reference evidence="2" key="2">
    <citation type="journal article" date="2024" name="Plant">
        <title>Genomic evolution and insights into agronomic trait innovations of Sesamum species.</title>
        <authorList>
            <person name="Miao H."/>
            <person name="Wang L."/>
            <person name="Qu L."/>
            <person name="Liu H."/>
            <person name="Sun Y."/>
            <person name="Le M."/>
            <person name="Wang Q."/>
            <person name="Wei S."/>
            <person name="Zheng Y."/>
            <person name="Lin W."/>
            <person name="Duan Y."/>
            <person name="Cao H."/>
            <person name="Xiong S."/>
            <person name="Wang X."/>
            <person name="Wei L."/>
            <person name="Li C."/>
            <person name="Ma Q."/>
            <person name="Ju M."/>
            <person name="Zhao R."/>
            <person name="Li G."/>
            <person name="Mu C."/>
            <person name="Tian Q."/>
            <person name="Mei H."/>
            <person name="Zhang T."/>
            <person name="Gao T."/>
            <person name="Zhang H."/>
        </authorList>
    </citation>
    <scope>NUCLEOTIDE SEQUENCE</scope>
    <source>
        <strain evidence="2">G02</strain>
    </source>
</reference>
<sequence length="150" mass="16854">MLDEGVSAKKTENSIFVACMEYLTRNFRTKLQSSFQYHPGCKKLRLTHQGFEARGSTFPSQLKAPLYETSAFLLASSLYLGWIIKDDFIPCSGLIFSVLVHPYRAGNPVYSTTTGMLAPSMDKPKEDQPERKKDESPGKKDKRSIRPGSI</sequence>
<comment type="caution">
    <text evidence="2">The sequence shown here is derived from an EMBL/GenBank/DDBJ whole genome shotgun (WGS) entry which is preliminary data.</text>
</comment>
<dbReference type="EMBL" id="JACGWJ010000440">
    <property type="protein sequence ID" value="KAL0292359.1"/>
    <property type="molecule type" value="Genomic_DNA"/>
</dbReference>
<feature type="compositionally biased region" description="Basic and acidic residues" evidence="1">
    <location>
        <begin position="122"/>
        <end position="139"/>
    </location>
</feature>
<gene>
    <name evidence="2" type="ORF">Sradi_6991800</name>
</gene>
<accession>A0AAW2JD05</accession>
<feature type="compositionally biased region" description="Basic residues" evidence="1">
    <location>
        <begin position="140"/>
        <end position="150"/>
    </location>
</feature>
<proteinExistence type="predicted"/>
<dbReference type="AlphaFoldDB" id="A0AAW2JD05"/>
<evidence type="ECO:0000313" key="2">
    <source>
        <dbReference type="EMBL" id="KAL0292359.1"/>
    </source>
</evidence>
<organism evidence="2">
    <name type="scientific">Sesamum radiatum</name>
    <name type="common">Black benniseed</name>
    <dbReference type="NCBI Taxonomy" id="300843"/>
    <lineage>
        <taxon>Eukaryota</taxon>
        <taxon>Viridiplantae</taxon>
        <taxon>Streptophyta</taxon>
        <taxon>Embryophyta</taxon>
        <taxon>Tracheophyta</taxon>
        <taxon>Spermatophyta</taxon>
        <taxon>Magnoliopsida</taxon>
        <taxon>eudicotyledons</taxon>
        <taxon>Gunneridae</taxon>
        <taxon>Pentapetalae</taxon>
        <taxon>asterids</taxon>
        <taxon>lamiids</taxon>
        <taxon>Lamiales</taxon>
        <taxon>Pedaliaceae</taxon>
        <taxon>Sesamum</taxon>
    </lineage>
</organism>